<name>A0ABQ2VM90_9ACTN</name>
<feature type="region of interest" description="Disordered" evidence="1">
    <location>
        <begin position="1"/>
        <end position="23"/>
    </location>
</feature>
<proteinExistence type="predicted"/>
<feature type="region of interest" description="Disordered" evidence="1">
    <location>
        <begin position="35"/>
        <end position="63"/>
    </location>
</feature>
<dbReference type="Proteomes" id="UP000654471">
    <property type="component" value="Unassembled WGS sequence"/>
</dbReference>
<protein>
    <submittedName>
        <fullName evidence="2">Uncharacterized protein</fullName>
    </submittedName>
</protein>
<keyword evidence="3" id="KW-1185">Reference proteome</keyword>
<organism evidence="2 3">
    <name type="scientific">Streptomyces albospinus</name>
    <dbReference type="NCBI Taxonomy" id="285515"/>
    <lineage>
        <taxon>Bacteria</taxon>
        <taxon>Bacillati</taxon>
        <taxon>Actinomycetota</taxon>
        <taxon>Actinomycetes</taxon>
        <taxon>Kitasatosporales</taxon>
        <taxon>Streptomycetaceae</taxon>
        <taxon>Streptomyces</taxon>
    </lineage>
</organism>
<comment type="caution">
    <text evidence="2">The sequence shown here is derived from an EMBL/GenBank/DDBJ whole genome shotgun (WGS) entry which is preliminary data.</text>
</comment>
<evidence type="ECO:0000256" key="1">
    <source>
        <dbReference type="SAM" id="MobiDB-lite"/>
    </source>
</evidence>
<gene>
    <name evidence="2" type="ORF">GCM10010211_77560</name>
</gene>
<reference evidence="3" key="1">
    <citation type="journal article" date="2019" name="Int. J. Syst. Evol. Microbiol.">
        <title>The Global Catalogue of Microorganisms (GCM) 10K type strain sequencing project: providing services to taxonomists for standard genome sequencing and annotation.</title>
        <authorList>
            <consortium name="The Broad Institute Genomics Platform"/>
            <consortium name="The Broad Institute Genome Sequencing Center for Infectious Disease"/>
            <person name="Wu L."/>
            <person name="Ma J."/>
        </authorList>
    </citation>
    <scope>NUCLEOTIDE SEQUENCE [LARGE SCALE GENOMIC DNA]</scope>
    <source>
        <strain evidence="3">JCM 3399</strain>
    </source>
</reference>
<sequence length="63" mass="7022">MPGMSRPVHLPDPHTNPEPAPGCDVCRELVKQRAEARKRREHGRAALCTVEIGQHPHPQAARK</sequence>
<evidence type="ECO:0000313" key="2">
    <source>
        <dbReference type="EMBL" id="GGU98674.1"/>
    </source>
</evidence>
<accession>A0ABQ2VM90</accession>
<evidence type="ECO:0000313" key="3">
    <source>
        <dbReference type="Proteomes" id="UP000654471"/>
    </source>
</evidence>
<dbReference type="EMBL" id="BMRP01000060">
    <property type="protein sequence ID" value="GGU98674.1"/>
    <property type="molecule type" value="Genomic_DNA"/>
</dbReference>